<name>A0A250JUK5_9BACT</name>
<dbReference type="AlphaFoldDB" id="A0A250JUK5"/>
<dbReference type="EMBL" id="CP022203">
    <property type="protein sequence ID" value="ATB47338.1"/>
    <property type="molecule type" value="Genomic_DNA"/>
</dbReference>
<dbReference type="KEGG" id="mmas:MYMAC_002946"/>
<dbReference type="SUPFAM" id="SSF52266">
    <property type="entry name" value="SGNH hydrolase"/>
    <property type="match status" value="1"/>
</dbReference>
<proteinExistence type="predicted"/>
<organism evidence="1 2">
    <name type="scientific">Corallococcus macrosporus DSM 14697</name>
    <dbReference type="NCBI Taxonomy" id="1189310"/>
    <lineage>
        <taxon>Bacteria</taxon>
        <taxon>Pseudomonadati</taxon>
        <taxon>Myxococcota</taxon>
        <taxon>Myxococcia</taxon>
        <taxon>Myxococcales</taxon>
        <taxon>Cystobacterineae</taxon>
        <taxon>Myxococcaceae</taxon>
        <taxon>Corallococcus</taxon>
    </lineage>
</organism>
<evidence type="ECO:0000313" key="2">
    <source>
        <dbReference type="Proteomes" id="UP000217343"/>
    </source>
</evidence>
<keyword evidence="2" id="KW-1185">Reference proteome</keyword>
<dbReference type="Proteomes" id="UP000217343">
    <property type="component" value="Chromosome"/>
</dbReference>
<sequence>MSVNDVALGDSTAVGVGGYPEHLASRLRAGGLPVGLSNLGQSGPRRARW</sequence>
<accession>A0A250JUK5</accession>
<protein>
    <submittedName>
        <fullName evidence="1">Lipase</fullName>
    </submittedName>
</protein>
<reference evidence="1 2" key="1">
    <citation type="submission" date="2017-06" db="EMBL/GenBank/DDBJ databases">
        <title>Sequencing and comparative analysis of myxobacterial genomes.</title>
        <authorList>
            <person name="Rupp O."/>
            <person name="Goesmann A."/>
            <person name="Sogaard-Andersen L."/>
        </authorList>
    </citation>
    <scope>NUCLEOTIDE SEQUENCE [LARGE SCALE GENOMIC DNA]</scope>
    <source>
        <strain evidence="1 2">DSM 14697</strain>
    </source>
</reference>
<evidence type="ECO:0000313" key="1">
    <source>
        <dbReference type="EMBL" id="ATB47338.1"/>
    </source>
</evidence>
<dbReference type="RefSeq" id="WP_239989535.1">
    <property type="nucleotide sequence ID" value="NZ_CP022203.1"/>
</dbReference>
<gene>
    <name evidence="1" type="ORF">MYMAC_002946</name>
</gene>